<reference evidence="3" key="2">
    <citation type="submission" date="2021-03" db="UniProtKB">
        <authorList>
            <consortium name="EnsemblPlants"/>
        </authorList>
    </citation>
    <scope>IDENTIFICATION</scope>
</reference>
<dbReference type="Proteomes" id="UP000596661">
    <property type="component" value="Chromosome 8"/>
</dbReference>
<keyword evidence="4" id="KW-1185">Reference proteome</keyword>
<dbReference type="InterPro" id="IPR057670">
    <property type="entry name" value="SH3_retrovirus"/>
</dbReference>
<proteinExistence type="predicted"/>
<evidence type="ECO:0000313" key="3">
    <source>
        <dbReference type="EnsemblPlants" id="cds.evm.model.08.1820"/>
    </source>
</evidence>
<feature type="region of interest" description="Disordered" evidence="1">
    <location>
        <begin position="27"/>
        <end position="51"/>
    </location>
</feature>
<dbReference type="EnsemblPlants" id="evm.model.08.1820">
    <property type="protein sequence ID" value="cds.evm.model.08.1820"/>
    <property type="gene ID" value="evm.TU.08.1820"/>
</dbReference>
<organism evidence="3 4">
    <name type="scientific">Cannabis sativa</name>
    <name type="common">Hemp</name>
    <name type="synonym">Marijuana</name>
    <dbReference type="NCBI Taxonomy" id="3483"/>
    <lineage>
        <taxon>Eukaryota</taxon>
        <taxon>Viridiplantae</taxon>
        <taxon>Streptophyta</taxon>
        <taxon>Embryophyta</taxon>
        <taxon>Tracheophyta</taxon>
        <taxon>Spermatophyta</taxon>
        <taxon>Magnoliopsida</taxon>
        <taxon>eudicotyledons</taxon>
        <taxon>Gunneridae</taxon>
        <taxon>Pentapetalae</taxon>
        <taxon>rosids</taxon>
        <taxon>fabids</taxon>
        <taxon>Rosales</taxon>
        <taxon>Cannabaceae</taxon>
        <taxon>Cannabis</taxon>
    </lineage>
</organism>
<evidence type="ECO:0000256" key="1">
    <source>
        <dbReference type="SAM" id="MobiDB-lite"/>
    </source>
</evidence>
<dbReference type="EMBL" id="UZAU01000717">
    <property type="status" value="NOT_ANNOTATED_CDS"/>
    <property type="molecule type" value="Genomic_DNA"/>
</dbReference>
<dbReference type="Pfam" id="PF25597">
    <property type="entry name" value="SH3_retrovirus"/>
    <property type="match status" value="1"/>
</dbReference>
<accession>A0A803Q9W8</accession>
<reference evidence="3" key="1">
    <citation type="submission" date="2018-11" db="EMBL/GenBank/DDBJ databases">
        <authorList>
            <person name="Grassa J C."/>
        </authorList>
    </citation>
    <scope>NUCLEOTIDE SEQUENCE [LARGE SCALE GENOMIC DNA]</scope>
</reference>
<evidence type="ECO:0000259" key="2">
    <source>
        <dbReference type="Pfam" id="PF25597"/>
    </source>
</evidence>
<protein>
    <recommendedName>
        <fullName evidence="2">Retroviral polymerase SH3-like domain-containing protein</fullName>
    </recommendedName>
</protein>
<dbReference type="AlphaFoldDB" id="A0A803Q9W8"/>
<dbReference type="Gramene" id="evm.model.08.1820">
    <property type="protein sequence ID" value="cds.evm.model.08.1820"/>
    <property type="gene ID" value="evm.TU.08.1820"/>
</dbReference>
<evidence type="ECO:0000313" key="4">
    <source>
        <dbReference type="Proteomes" id="UP000596661"/>
    </source>
</evidence>
<sequence length="397" mass="43735">MAALPVSSRSIPPVNIGNVPLTNPGSNIGDLGSLQPSSHDRPANKDNPYFVDSGDHPSLILIYDKEMNLSLHISPNFRLYGMRSMSSDLVSFALVKPPLITPNFRAKKSLPSYDNLRIFGCLAYASILDSSRHKFFLRSWACAFIGYSASMKAYTLLDLETHQIFHSRDVIFYEHIFPLKNTCSYDIIDAFFSNTNVSPSGSSQVPSKDVAPAPIHLTPMPEQVGIPATSHTAILRPPAAVSGPPSGPNITKKFGRTIIRPPHLQDYLCEFSTSHPMSNFISYVKFSPSFCTTILSAYLVSEQTSYSQASKSVVWVKVMDTETVALIGNKTWTVVSLLAGHHFIGCKWATNIKENSLLMLYVNYIRASMASNKPLDNVYVDDIFIASNNSSDAGRIV</sequence>
<feature type="domain" description="Retroviral polymerase SH3-like" evidence="2">
    <location>
        <begin position="121"/>
        <end position="181"/>
    </location>
</feature>
<name>A0A803Q9W8_CANSA</name>